<evidence type="ECO:0000313" key="3">
    <source>
        <dbReference type="Proteomes" id="UP000616499"/>
    </source>
</evidence>
<name>A0ABQ2H3X7_9PSED</name>
<keyword evidence="3" id="KW-1185">Reference proteome</keyword>
<sequence>MFHGEKWKGLTKSTEHQASKEITHQEQLVLSWKCHKKAALYPSASRSETL</sequence>
<reference evidence="3" key="1">
    <citation type="journal article" date="2019" name="Int. J. Syst. Evol. Microbiol.">
        <title>The Global Catalogue of Microorganisms (GCM) 10K type strain sequencing project: providing services to taxonomists for standard genome sequencing and annotation.</title>
        <authorList>
            <consortium name="The Broad Institute Genomics Platform"/>
            <consortium name="The Broad Institute Genome Sequencing Center for Infectious Disease"/>
            <person name="Wu L."/>
            <person name="Ma J."/>
        </authorList>
    </citation>
    <scope>NUCLEOTIDE SEQUENCE [LARGE SCALE GENOMIC DNA]</scope>
    <source>
        <strain evidence="3">JCM 13501</strain>
    </source>
</reference>
<dbReference type="EMBL" id="BMNW01000017">
    <property type="protein sequence ID" value="GGM29930.1"/>
    <property type="molecule type" value="Genomic_DNA"/>
</dbReference>
<gene>
    <name evidence="2" type="ORF">GCM10009425_45640</name>
</gene>
<accession>A0ABQ2H3X7</accession>
<evidence type="ECO:0000256" key="1">
    <source>
        <dbReference type="SAM" id="MobiDB-lite"/>
    </source>
</evidence>
<comment type="caution">
    <text evidence="2">The sequence shown here is derived from an EMBL/GenBank/DDBJ whole genome shotgun (WGS) entry which is preliminary data.</text>
</comment>
<organism evidence="2 3">
    <name type="scientific">Pseudomonas asuensis</name>
    <dbReference type="NCBI Taxonomy" id="1825787"/>
    <lineage>
        <taxon>Bacteria</taxon>
        <taxon>Pseudomonadati</taxon>
        <taxon>Pseudomonadota</taxon>
        <taxon>Gammaproteobacteria</taxon>
        <taxon>Pseudomonadales</taxon>
        <taxon>Pseudomonadaceae</taxon>
        <taxon>Pseudomonas</taxon>
    </lineage>
</organism>
<evidence type="ECO:0000313" key="2">
    <source>
        <dbReference type="EMBL" id="GGM29930.1"/>
    </source>
</evidence>
<dbReference type="Proteomes" id="UP000616499">
    <property type="component" value="Unassembled WGS sequence"/>
</dbReference>
<feature type="region of interest" description="Disordered" evidence="1">
    <location>
        <begin position="1"/>
        <end position="24"/>
    </location>
</feature>
<proteinExistence type="predicted"/>
<protein>
    <submittedName>
        <fullName evidence="2">Uncharacterized protein</fullName>
    </submittedName>
</protein>